<keyword evidence="2" id="KW-1185">Reference proteome</keyword>
<dbReference type="RefSeq" id="WP_163386176.1">
    <property type="nucleotide sequence ID" value="NZ_JAUFQS010000026.1"/>
</dbReference>
<dbReference type="EMBL" id="JAUFQS010000026">
    <property type="protein sequence ID" value="MDN3689269.1"/>
    <property type="molecule type" value="Genomic_DNA"/>
</dbReference>
<comment type="caution">
    <text evidence="1">The sequence shown here is derived from an EMBL/GenBank/DDBJ whole genome shotgun (WGS) entry which is preliminary data.</text>
</comment>
<organism evidence="1 2">
    <name type="scientific">Cyclobacterium jeungdonense</name>
    <dbReference type="NCBI Taxonomy" id="708087"/>
    <lineage>
        <taxon>Bacteria</taxon>
        <taxon>Pseudomonadati</taxon>
        <taxon>Bacteroidota</taxon>
        <taxon>Cytophagia</taxon>
        <taxon>Cytophagales</taxon>
        <taxon>Cyclobacteriaceae</taxon>
        <taxon>Cyclobacterium</taxon>
    </lineage>
</organism>
<evidence type="ECO:0000313" key="2">
    <source>
        <dbReference type="Proteomes" id="UP001236663"/>
    </source>
</evidence>
<protein>
    <submittedName>
        <fullName evidence="1">Uncharacterized protein</fullName>
    </submittedName>
</protein>
<proteinExistence type="predicted"/>
<evidence type="ECO:0000313" key="1">
    <source>
        <dbReference type="EMBL" id="MDN3689269.1"/>
    </source>
</evidence>
<reference evidence="2" key="1">
    <citation type="journal article" date="2019" name="Int. J. Syst. Evol. Microbiol.">
        <title>The Global Catalogue of Microorganisms (GCM) 10K type strain sequencing project: providing services to taxonomists for standard genome sequencing and annotation.</title>
        <authorList>
            <consortium name="The Broad Institute Genomics Platform"/>
            <consortium name="The Broad Institute Genome Sequencing Center for Infectious Disease"/>
            <person name="Wu L."/>
            <person name="Ma J."/>
        </authorList>
    </citation>
    <scope>NUCLEOTIDE SEQUENCE [LARGE SCALE GENOMIC DNA]</scope>
    <source>
        <strain evidence="2">CECT 7706</strain>
    </source>
</reference>
<accession>A0ABT8C935</accession>
<name>A0ABT8C935_9BACT</name>
<gene>
    <name evidence="1" type="ORF">QWZ15_15650</name>
</gene>
<dbReference type="Proteomes" id="UP001236663">
    <property type="component" value="Unassembled WGS sequence"/>
</dbReference>
<sequence length="162" mass="18611">MAKANPNLILALRKTITKLKMGAPYQWGHMGACNCGNLAQEITRITKGDIHRFAMQRSGDWSEQLNDYCPDSGLPMDLMISELLDIGLERDDLMHLERLSDPEILKHIPFEERENLAKNRKEDLLCYLKTWVSLLENQWAAYQLATLAPVREKLIPVEVLSY</sequence>